<name>A0A2P6MW10_9EUKA</name>
<dbReference type="SUPFAM" id="SSF51905">
    <property type="entry name" value="FAD/NAD(P)-binding domain"/>
    <property type="match status" value="1"/>
</dbReference>
<organism evidence="4 5">
    <name type="scientific">Planoprotostelium fungivorum</name>
    <dbReference type="NCBI Taxonomy" id="1890364"/>
    <lineage>
        <taxon>Eukaryota</taxon>
        <taxon>Amoebozoa</taxon>
        <taxon>Evosea</taxon>
        <taxon>Variosea</taxon>
        <taxon>Cavosteliida</taxon>
        <taxon>Cavosteliaceae</taxon>
        <taxon>Planoprotostelium</taxon>
    </lineage>
</organism>
<keyword evidence="2" id="KW-0503">Monooxygenase</keyword>
<dbReference type="InterPro" id="IPR036188">
    <property type="entry name" value="FAD/NAD-bd_sf"/>
</dbReference>
<evidence type="ECO:0000256" key="2">
    <source>
        <dbReference type="ARBA" id="ARBA00023033"/>
    </source>
</evidence>
<evidence type="ECO:0000313" key="4">
    <source>
        <dbReference type="EMBL" id="PRP75900.1"/>
    </source>
</evidence>
<evidence type="ECO:0000313" key="5">
    <source>
        <dbReference type="Proteomes" id="UP000241769"/>
    </source>
</evidence>
<keyword evidence="1" id="KW-0560">Oxidoreductase</keyword>
<feature type="domain" description="FAD-binding" evidence="3">
    <location>
        <begin position="7"/>
        <end position="354"/>
    </location>
</feature>
<dbReference type="InParanoid" id="A0A2P6MW10"/>
<dbReference type="PANTHER" id="PTHR13789">
    <property type="entry name" value="MONOOXYGENASE"/>
    <property type="match status" value="1"/>
</dbReference>
<protein>
    <recommendedName>
        <fullName evidence="3">FAD-binding domain-containing protein</fullName>
    </recommendedName>
</protein>
<evidence type="ECO:0000259" key="3">
    <source>
        <dbReference type="Pfam" id="PF01494"/>
    </source>
</evidence>
<dbReference type="PRINTS" id="PR00420">
    <property type="entry name" value="RNGMNOXGNASE"/>
</dbReference>
<dbReference type="AlphaFoldDB" id="A0A2P6MW10"/>
<dbReference type="Proteomes" id="UP000241769">
    <property type="component" value="Unassembled WGS sequence"/>
</dbReference>
<dbReference type="GO" id="GO:0004497">
    <property type="term" value="F:monooxygenase activity"/>
    <property type="evidence" value="ECO:0007669"/>
    <property type="project" value="UniProtKB-KW"/>
</dbReference>
<dbReference type="EMBL" id="MDYQ01000356">
    <property type="protein sequence ID" value="PRP75900.1"/>
    <property type="molecule type" value="Genomic_DNA"/>
</dbReference>
<comment type="caution">
    <text evidence="4">The sequence shown here is derived from an EMBL/GenBank/DDBJ whole genome shotgun (WGS) entry which is preliminary data.</text>
</comment>
<dbReference type="Gene3D" id="3.50.50.60">
    <property type="entry name" value="FAD/NAD(P)-binding domain"/>
    <property type="match status" value="1"/>
</dbReference>
<accession>A0A2P6MW10</accession>
<gene>
    <name evidence="4" type="ORF">PROFUN_15462</name>
</gene>
<dbReference type="STRING" id="1890364.A0A2P6MW10"/>
<evidence type="ECO:0000256" key="1">
    <source>
        <dbReference type="ARBA" id="ARBA00023002"/>
    </source>
</evidence>
<dbReference type="InterPro" id="IPR050493">
    <property type="entry name" value="FAD-dep_Monooxygenase_BioMet"/>
</dbReference>
<reference evidence="4 5" key="1">
    <citation type="journal article" date="2018" name="Genome Biol. Evol.">
        <title>Multiple Roots of Fruiting Body Formation in Amoebozoa.</title>
        <authorList>
            <person name="Hillmann F."/>
            <person name="Forbes G."/>
            <person name="Novohradska S."/>
            <person name="Ferling I."/>
            <person name="Riege K."/>
            <person name="Groth M."/>
            <person name="Westermann M."/>
            <person name="Marz M."/>
            <person name="Spaller T."/>
            <person name="Winckler T."/>
            <person name="Schaap P."/>
            <person name="Glockner G."/>
        </authorList>
    </citation>
    <scope>NUCLEOTIDE SEQUENCE [LARGE SCALE GENOMIC DNA]</scope>
    <source>
        <strain evidence="4 5">Jena</strain>
    </source>
</reference>
<dbReference type="GO" id="GO:0071949">
    <property type="term" value="F:FAD binding"/>
    <property type="evidence" value="ECO:0007669"/>
    <property type="project" value="InterPro"/>
</dbReference>
<keyword evidence="5" id="KW-1185">Reference proteome</keyword>
<dbReference type="Pfam" id="PF01494">
    <property type="entry name" value="FAD_binding_3"/>
    <property type="match status" value="1"/>
</dbReference>
<sequence length="481" mass="53606">MNQPVKTVIIIGSGPGGASLSIALAKKGISSTVCELREGRGHIGGYITLAPNGVRILDQMGIWSTIQHKGQTHNTVRLVNESGRLIGEVLQGGGKLVYPCLSIHRTELIHTLHDAAEKLGVKFLFSKKAVRVEETEKEATVYFEDGTNLTADLIVGFDGIHSKMRAHVIGNDSIKPRYTGQTGIAASAQKANIRFPSGGDYRLPYAIFGQKGLFAIFSSDSKGEAVTCVAVCNFDSDRGREGWAEFAEKEALSHMRDTYAGWSEPVKSIMESIQQEYVHIWPQYDLPEIERWRTKRVVIAGDAVHAMAPAGGQGTSQALEDAALLVRSLCLISETRSLEDMLDVWEGKRKERVRFAAEMTKKSTESRKQTSSWLKQVVKEWVMWAYLYWRGSAVSENLYMYDVEKVDLPSLVILLILCVNANSSPGKPEERRNDQEKVLSFLFVSTFNFALITAIRPTRHKNNKRKEQMQVLSDVIETEQP</sequence>
<dbReference type="InterPro" id="IPR002938">
    <property type="entry name" value="FAD-bd"/>
</dbReference>
<proteinExistence type="predicted"/>
<dbReference type="PANTHER" id="PTHR13789:SF309">
    <property type="entry name" value="PUTATIVE (AFU_ORTHOLOGUE AFUA_6G14510)-RELATED"/>
    <property type="match status" value="1"/>
</dbReference>
<dbReference type="OrthoDB" id="16820at2759"/>